<dbReference type="GO" id="GO:0004729">
    <property type="term" value="F:oxygen-dependent protoporphyrinogen oxidase activity"/>
    <property type="evidence" value="ECO:0007669"/>
    <property type="project" value="UniProtKB-UniRule"/>
</dbReference>
<dbReference type="PANTHER" id="PTHR42923:SF3">
    <property type="entry name" value="PROTOPORPHYRINOGEN OXIDASE"/>
    <property type="match status" value="1"/>
</dbReference>
<dbReference type="GO" id="GO:0006782">
    <property type="term" value="P:protoporphyrinogen IX biosynthetic process"/>
    <property type="evidence" value="ECO:0007669"/>
    <property type="project" value="UniProtKB-UniRule"/>
</dbReference>
<keyword evidence="14" id="KW-1185">Reference proteome</keyword>
<dbReference type="AlphaFoldDB" id="A0AAV8YT06"/>
<keyword evidence="6 11" id="KW-0274">FAD</keyword>
<evidence type="ECO:0000256" key="1">
    <source>
        <dbReference type="ARBA" id="ARBA00002600"/>
    </source>
</evidence>
<dbReference type="InterPro" id="IPR002937">
    <property type="entry name" value="Amino_oxidase"/>
</dbReference>
<evidence type="ECO:0000259" key="12">
    <source>
        <dbReference type="Pfam" id="PF01593"/>
    </source>
</evidence>
<evidence type="ECO:0000256" key="11">
    <source>
        <dbReference type="RuleBase" id="RU367069"/>
    </source>
</evidence>
<dbReference type="InterPro" id="IPR036188">
    <property type="entry name" value="FAD/NAD-bd_sf"/>
</dbReference>
<dbReference type="InterPro" id="IPR050464">
    <property type="entry name" value="Zeta_carotene_desat/Oxidored"/>
</dbReference>
<dbReference type="Pfam" id="PF01593">
    <property type="entry name" value="Amino_oxidase"/>
    <property type="match status" value="1"/>
</dbReference>
<comment type="caution">
    <text evidence="13">The sequence shown here is derived from an EMBL/GenBank/DDBJ whole genome shotgun (WGS) entry which is preliminary data.</text>
</comment>
<evidence type="ECO:0000256" key="8">
    <source>
        <dbReference type="ARBA" id="ARBA00023133"/>
    </source>
</evidence>
<proteinExistence type="inferred from homology"/>
<comment type="catalytic activity">
    <reaction evidence="10 11">
        <text>protoporphyrinogen IX + 3 O2 = protoporphyrin IX + 3 H2O2</text>
        <dbReference type="Rhea" id="RHEA:25576"/>
        <dbReference type="ChEBI" id="CHEBI:15379"/>
        <dbReference type="ChEBI" id="CHEBI:16240"/>
        <dbReference type="ChEBI" id="CHEBI:57306"/>
        <dbReference type="ChEBI" id="CHEBI:57307"/>
        <dbReference type="EC" id="1.3.3.4"/>
    </reaction>
</comment>
<keyword evidence="8 11" id="KW-0350">Heme biosynthesis</keyword>
<keyword evidence="7 11" id="KW-0560">Oxidoreductase</keyword>
<dbReference type="NCBIfam" id="TIGR00562">
    <property type="entry name" value="proto_IX_ox"/>
    <property type="match status" value="1"/>
</dbReference>
<name>A0AAV8YT06_9CUCU</name>
<accession>A0AAV8YT06</accession>
<dbReference type="GO" id="GO:0005743">
    <property type="term" value="C:mitochondrial inner membrane"/>
    <property type="evidence" value="ECO:0007669"/>
    <property type="project" value="UniProtKB-SubCell"/>
</dbReference>
<dbReference type="EMBL" id="JAPWTK010000054">
    <property type="protein sequence ID" value="KAJ8953760.1"/>
    <property type="molecule type" value="Genomic_DNA"/>
</dbReference>
<evidence type="ECO:0000313" key="14">
    <source>
        <dbReference type="Proteomes" id="UP001162162"/>
    </source>
</evidence>
<dbReference type="Proteomes" id="UP001162162">
    <property type="component" value="Unassembled WGS sequence"/>
</dbReference>
<comment type="similarity">
    <text evidence="3 11">Belongs to the protoporphyrinogen/coproporphyrinogen oxidase family. Protoporphyrinogen oxidase subfamily.</text>
</comment>
<evidence type="ECO:0000256" key="4">
    <source>
        <dbReference type="ARBA" id="ARBA00012867"/>
    </source>
</evidence>
<reference evidence="13" key="1">
    <citation type="journal article" date="2023" name="Insect Mol. Biol.">
        <title>Genome sequencing provides insights into the evolution of gene families encoding plant cell wall-degrading enzymes in longhorned beetles.</title>
        <authorList>
            <person name="Shin N.R."/>
            <person name="Okamura Y."/>
            <person name="Kirsch R."/>
            <person name="Pauchet Y."/>
        </authorList>
    </citation>
    <scope>NUCLEOTIDE SEQUENCE</scope>
    <source>
        <strain evidence="13">AMC_N1</strain>
    </source>
</reference>
<comment type="pathway">
    <text evidence="2 11">Porphyrin-containing compound metabolism; protoporphyrin-IX biosynthesis; protoporphyrin-IX from protoporphyrinogen-IX: step 1/1.</text>
</comment>
<evidence type="ECO:0000256" key="5">
    <source>
        <dbReference type="ARBA" id="ARBA00022630"/>
    </source>
</evidence>
<dbReference type="InterPro" id="IPR004572">
    <property type="entry name" value="Protoporphyrinogen_oxidase"/>
</dbReference>
<evidence type="ECO:0000256" key="9">
    <source>
        <dbReference type="ARBA" id="ARBA00023244"/>
    </source>
</evidence>
<organism evidence="13 14">
    <name type="scientific">Aromia moschata</name>
    <dbReference type="NCBI Taxonomy" id="1265417"/>
    <lineage>
        <taxon>Eukaryota</taxon>
        <taxon>Metazoa</taxon>
        <taxon>Ecdysozoa</taxon>
        <taxon>Arthropoda</taxon>
        <taxon>Hexapoda</taxon>
        <taxon>Insecta</taxon>
        <taxon>Pterygota</taxon>
        <taxon>Neoptera</taxon>
        <taxon>Endopterygota</taxon>
        <taxon>Coleoptera</taxon>
        <taxon>Polyphaga</taxon>
        <taxon>Cucujiformia</taxon>
        <taxon>Chrysomeloidea</taxon>
        <taxon>Cerambycidae</taxon>
        <taxon>Cerambycinae</taxon>
        <taxon>Callichromatini</taxon>
        <taxon>Aromia</taxon>
    </lineage>
</organism>
<comment type="cofactor">
    <cofactor evidence="11">
        <name>FAD</name>
        <dbReference type="ChEBI" id="CHEBI:57692"/>
    </cofactor>
    <text evidence="11">Binds 1 FAD per subunit.</text>
</comment>
<feature type="domain" description="Amine oxidase" evidence="12">
    <location>
        <begin position="10"/>
        <end position="198"/>
    </location>
</feature>
<evidence type="ECO:0000256" key="7">
    <source>
        <dbReference type="ARBA" id="ARBA00023002"/>
    </source>
</evidence>
<dbReference type="PANTHER" id="PTHR42923">
    <property type="entry name" value="PROTOPORPHYRINOGEN OXIDASE"/>
    <property type="match status" value="1"/>
</dbReference>
<protein>
    <recommendedName>
        <fullName evidence="4 11">Protoporphyrinogen oxidase</fullName>
        <ecNumber evidence="4 11">1.3.3.4</ecNumber>
    </recommendedName>
</protein>
<evidence type="ECO:0000256" key="10">
    <source>
        <dbReference type="ARBA" id="ARBA00047554"/>
    </source>
</evidence>
<keyword evidence="9 11" id="KW-0627">Porphyrin biosynthesis</keyword>
<keyword evidence="5 11" id="KW-0285">Flavoprotein</keyword>
<dbReference type="SUPFAM" id="SSF51905">
    <property type="entry name" value="FAD/NAD(P)-binding domain"/>
    <property type="match status" value="1"/>
</dbReference>
<sequence length="229" mass="25248">MSKVVLGGGLSGLSAAYYLSKKIPSQNIALIESSNRLGGWIKSNVLSDGVIFEQGPRTIRPHGEAGANTLSVIEDLGLSDKVVPILLSHPAARNRMIYANGKLHTLPSTVGSIFKKQSPFSKPLIRYLLQDLFAPRKNVPDEPIYDFVSRRFGQEFADYLISALVCGISAGNSKEISVKFLMKQMFEYEQKYGSISKGLVQNIFKKREKNGVKRPTVESQTGTMECVFS</sequence>
<dbReference type="Gene3D" id="3.50.50.60">
    <property type="entry name" value="FAD/NAD(P)-binding domain"/>
    <property type="match status" value="1"/>
</dbReference>
<comment type="subcellular location">
    <subcellularLocation>
        <location evidence="11">Mitochondrion inner membrane</location>
    </subcellularLocation>
</comment>
<gene>
    <name evidence="13" type="ORF">NQ318_015416</name>
</gene>
<comment type="function">
    <text evidence="1 11">Catalyzes the 6-electron oxidation of protoporphyrinogen-IX to form protoporphyrin-IX.</text>
</comment>
<evidence type="ECO:0000256" key="3">
    <source>
        <dbReference type="ARBA" id="ARBA00010551"/>
    </source>
</evidence>
<evidence type="ECO:0000256" key="2">
    <source>
        <dbReference type="ARBA" id="ARBA00005073"/>
    </source>
</evidence>
<dbReference type="EC" id="1.3.3.4" evidence="4 11"/>
<evidence type="ECO:0000256" key="6">
    <source>
        <dbReference type="ARBA" id="ARBA00022827"/>
    </source>
</evidence>
<evidence type="ECO:0000313" key="13">
    <source>
        <dbReference type="EMBL" id="KAJ8953760.1"/>
    </source>
</evidence>